<keyword evidence="4" id="KW-0769">Symport</keyword>
<reference evidence="7" key="1">
    <citation type="submission" date="2021-01" db="EMBL/GenBank/DDBJ databases">
        <authorList>
            <person name="Corre E."/>
            <person name="Pelletier E."/>
            <person name="Niang G."/>
            <person name="Scheremetjew M."/>
            <person name="Finn R."/>
            <person name="Kale V."/>
            <person name="Holt S."/>
            <person name="Cochrane G."/>
            <person name="Meng A."/>
            <person name="Brown T."/>
            <person name="Cohen L."/>
        </authorList>
    </citation>
    <scope>NUCLEOTIDE SEQUENCE</scope>
    <source>
        <strain evidence="7">CCMP622</strain>
    </source>
</reference>
<protein>
    <recommendedName>
        <fullName evidence="8">Major facilitator superfamily (MFS) profile domain-containing protein</fullName>
    </recommendedName>
</protein>
<dbReference type="SUPFAM" id="SSF103473">
    <property type="entry name" value="MFS general substrate transporter"/>
    <property type="match status" value="1"/>
</dbReference>
<keyword evidence="3" id="KW-1003">Cell membrane</keyword>
<keyword evidence="2" id="KW-0813">Transport</keyword>
<dbReference type="AlphaFoldDB" id="A0A7S2TUI8"/>
<dbReference type="InterPro" id="IPR051084">
    <property type="entry name" value="H+-coupled_symporters"/>
</dbReference>
<accession>A0A7S2TUI8</accession>
<feature type="transmembrane region" description="Helical" evidence="6">
    <location>
        <begin position="167"/>
        <end position="184"/>
    </location>
</feature>
<evidence type="ECO:0000256" key="3">
    <source>
        <dbReference type="ARBA" id="ARBA00022475"/>
    </source>
</evidence>
<feature type="transmembrane region" description="Helical" evidence="6">
    <location>
        <begin position="133"/>
        <end position="161"/>
    </location>
</feature>
<feature type="transmembrane region" description="Helical" evidence="6">
    <location>
        <begin position="7"/>
        <end position="26"/>
    </location>
</feature>
<feature type="compositionally biased region" description="Polar residues" evidence="5">
    <location>
        <begin position="210"/>
        <end position="221"/>
    </location>
</feature>
<feature type="transmembrane region" description="Helical" evidence="6">
    <location>
        <begin position="97"/>
        <end position="121"/>
    </location>
</feature>
<feature type="transmembrane region" description="Helical" evidence="6">
    <location>
        <begin position="71"/>
        <end position="91"/>
    </location>
</feature>
<dbReference type="PANTHER" id="PTHR43528:SF1">
    <property type="entry name" value="ALPHA-KETOGLUTARATE PERMEASE"/>
    <property type="match status" value="1"/>
</dbReference>
<dbReference type="GO" id="GO:0005886">
    <property type="term" value="C:plasma membrane"/>
    <property type="evidence" value="ECO:0007669"/>
    <property type="project" value="UniProtKB-SubCell"/>
</dbReference>
<gene>
    <name evidence="7" type="ORF">LSP00402_LOCUS14097</name>
</gene>
<evidence type="ECO:0000256" key="2">
    <source>
        <dbReference type="ARBA" id="ARBA00022448"/>
    </source>
</evidence>
<evidence type="ECO:0000256" key="1">
    <source>
        <dbReference type="ARBA" id="ARBA00004651"/>
    </source>
</evidence>
<keyword evidence="6" id="KW-0812">Transmembrane</keyword>
<comment type="subcellular location">
    <subcellularLocation>
        <location evidence="1">Cell membrane</location>
        <topology evidence="1">Multi-pass membrane protein</topology>
    </subcellularLocation>
</comment>
<dbReference type="EMBL" id="HBHP01022651">
    <property type="protein sequence ID" value="CAD9770112.1"/>
    <property type="molecule type" value="Transcribed_RNA"/>
</dbReference>
<evidence type="ECO:0000313" key="7">
    <source>
        <dbReference type="EMBL" id="CAD9770112.1"/>
    </source>
</evidence>
<dbReference type="InterPro" id="IPR036259">
    <property type="entry name" value="MFS_trans_sf"/>
</dbReference>
<keyword evidence="6" id="KW-1133">Transmembrane helix</keyword>
<name>A0A7S2TUI8_9EUKA</name>
<feature type="transmembrane region" description="Helical" evidence="6">
    <location>
        <begin position="41"/>
        <end position="59"/>
    </location>
</feature>
<evidence type="ECO:0000256" key="4">
    <source>
        <dbReference type="ARBA" id="ARBA00022847"/>
    </source>
</evidence>
<evidence type="ECO:0000256" key="5">
    <source>
        <dbReference type="SAM" id="MobiDB-lite"/>
    </source>
</evidence>
<feature type="region of interest" description="Disordered" evidence="5">
    <location>
        <begin position="198"/>
        <end position="238"/>
    </location>
</feature>
<keyword evidence="6" id="KW-0472">Membrane</keyword>
<dbReference type="GO" id="GO:0015293">
    <property type="term" value="F:symporter activity"/>
    <property type="evidence" value="ECO:0007669"/>
    <property type="project" value="UniProtKB-KW"/>
</dbReference>
<organism evidence="7">
    <name type="scientific">Lotharella oceanica</name>
    <dbReference type="NCBI Taxonomy" id="641309"/>
    <lineage>
        <taxon>Eukaryota</taxon>
        <taxon>Sar</taxon>
        <taxon>Rhizaria</taxon>
        <taxon>Cercozoa</taxon>
        <taxon>Chlorarachniophyceae</taxon>
        <taxon>Lotharella</taxon>
    </lineage>
</organism>
<sequence>MIETALMLAWPHSGFYVFFVWLPIYFETIRNNRDDVEPMRYVFPITCGILVLHLLAQLGSGYVSTFTGIHVLLKFFTLLVVAIAIPLFYAFSYGSEAIAYSAFVLIAIIQAPIGACQYAWCVQHFYLWRFTSLGLAYNFATCVFGGTVPVICTAAATLTWLGRATPALWVIVLGMITLSVLYWVGEVKMMFPYDEASSSKVEGSDDAHLISSTRNLGSGEQANDEKIGERSSSASHPA</sequence>
<dbReference type="PANTHER" id="PTHR43528">
    <property type="entry name" value="ALPHA-KETOGLUTARATE PERMEASE"/>
    <property type="match status" value="1"/>
</dbReference>
<proteinExistence type="predicted"/>
<evidence type="ECO:0000256" key="6">
    <source>
        <dbReference type="SAM" id="Phobius"/>
    </source>
</evidence>
<evidence type="ECO:0008006" key="8">
    <source>
        <dbReference type="Google" id="ProtNLM"/>
    </source>
</evidence>